<keyword evidence="6" id="KW-1185">Reference proteome</keyword>
<dbReference type="EMBL" id="BKCM01000020">
    <property type="protein sequence ID" value="GER02203.1"/>
    <property type="molecule type" value="Genomic_DNA"/>
</dbReference>
<dbReference type="Proteomes" id="UP000325187">
    <property type="component" value="Unassembled WGS sequence"/>
</dbReference>
<dbReference type="PANTHER" id="PTHR30408:SF12">
    <property type="entry name" value="TYPE I RESTRICTION ENZYME MJAVIII SPECIFICITY SUBUNIT"/>
    <property type="match status" value="1"/>
</dbReference>
<dbReference type="InterPro" id="IPR000055">
    <property type="entry name" value="Restrct_endonuc_typeI_TRD"/>
</dbReference>
<dbReference type="Gene3D" id="3.90.220.20">
    <property type="entry name" value="DNA methylase specificity domains"/>
    <property type="match status" value="1"/>
</dbReference>
<dbReference type="RefSeq" id="WP_150002864.1">
    <property type="nucleotide sequence ID" value="NZ_BKCM01000020.1"/>
</dbReference>
<dbReference type="AlphaFoldDB" id="A0A5A7N1R9"/>
<dbReference type="Pfam" id="PF01420">
    <property type="entry name" value="Methylase_S"/>
    <property type="match status" value="1"/>
</dbReference>
<proteinExistence type="inferred from homology"/>
<evidence type="ECO:0000259" key="4">
    <source>
        <dbReference type="Pfam" id="PF01420"/>
    </source>
</evidence>
<evidence type="ECO:0000256" key="3">
    <source>
        <dbReference type="ARBA" id="ARBA00023125"/>
    </source>
</evidence>
<evidence type="ECO:0000313" key="6">
    <source>
        <dbReference type="Proteomes" id="UP000325187"/>
    </source>
</evidence>
<dbReference type="InterPro" id="IPR052021">
    <property type="entry name" value="Type-I_RS_S_subunit"/>
</dbReference>
<sequence length="160" mass="17255">MELGALSKLVGQVATGPFGSLLHKSDYVENETPLVNPANIVDGRIIPDMRKTVNKSALERLSSYILKADDIVIGRRGEMGRCAVVEEEQAGWLCGTGNFFIRPHSDVVSRFVAHVLRSPSYVAKLEAASTGATMANLSNRVLGDLELALPSVNSSWSISK</sequence>
<dbReference type="SUPFAM" id="SSF116734">
    <property type="entry name" value="DNA methylase specificity domain"/>
    <property type="match status" value="1"/>
</dbReference>
<protein>
    <recommendedName>
        <fullName evidence="4">Type I restriction modification DNA specificity domain-containing protein</fullName>
    </recommendedName>
</protein>
<comment type="similarity">
    <text evidence="1">Belongs to the type-I restriction system S methylase family.</text>
</comment>
<feature type="domain" description="Type I restriction modification DNA specificity" evidence="4">
    <location>
        <begin position="29"/>
        <end position="152"/>
    </location>
</feature>
<evidence type="ECO:0000313" key="5">
    <source>
        <dbReference type="EMBL" id="GER02203.1"/>
    </source>
</evidence>
<keyword evidence="3" id="KW-0238">DNA-binding</keyword>
<dbReference type="PANTHER" id="PTHR30408">
    <property type="entry name" value="TYPE-1 RESTRICTION ENZYME ECOKI SPECIFICITY PROTEIN"/>
    <property type="match status" value="1"/>
</dbReference>
<comment type="caution">
    <text evidence="5">The sequence shown here is derived from an EMBL/GenBank/DDBJ whole genome shotgun (WGS) entry which is preliminary data.</text>
</comment>
<accession>A0A5A7N1R9</accession>
<dbReference type="InterPro" id="IPR044946">
    <property type="entry name" value="Restrct_endonuc_typeI_TRD_sf"/>
</dbReference>
<dbReference type="GO" id="GO:0009307">
    <property type="term" value="P:DNA restriction-modification system"/>
    <property type="evidence" value="ECO:0007669"/>
    <property type="project" value="UniProtKB-KW"/>
</dbReference>
<dbReference type="CDD" id="cd16961">
    <property type="entry name" value="RMtype1_S_TRD-CR_like"/>
    <property type="match status" value="1"/>
</dbReference>
<keyword evidence="2" id="KW-0680">Restriction system</keyword>
<evidence type="ECO:0000256" key="2">
    <source>
        <dbReference type="ARBA" id="ARBA00022747"/>
    </source>
</evidence>
<name>A0A5A7N1R9_9PROT</name>
<organism evidence="5 6">
    <name type="scientific">Iodidimonas gelatinilytica</name>
    <dbReference type="NCBI Taxonomy" id="1236966"/>
    <lineage>
        <taxon>Bacteria</taxon>
        <taxon>Pseudomonadati</taxon>
        <taxon>Pseudomonadota</taxon>
        <taxon>Alphaproteobacteria</taxon>
        <taxon>Iodidimonadales</taxon>
        <taxon>Iodidimonadaceae</taxon>
        <taxon>Iodidimonas</taxon>
    </lineage>
</organism>
<reference evidence="5 6" key="1">
    <citation type="submission" date="2019-09" db="EMBL/GenBank/DDBJ databases">
        <title>NBRP : Genome information of microbial organism related human and environment.</title>
        <authorList>
            <person name="Hattori M."/>
            <person name="Oshima K."/>
            <person name="Inaba H."/>
            <person name="Suda W."/>
            <person name="Sakamoto M."/>
            <person name="Iino T."/>
            <person name="Kitahara M."/>
            <person name="Oshida Y."/>
            <person name="Iida T."/>
            <person name="Kudo T."/>
            <person name="Itoh T."/>
            <person name="Ohkuma M."/>
        </authorList>
    </citation>
    <scope>NUCLEOTIDE SEQUENCE [LARGE SCALE GENOMIC DNA]</scope>
    <source>
        <strain evidence="5 6">Mie-1</strain>
    </source>
</reference>
<gene>
    <name evidence="5" type="ORF">JCM17845_28260</name>
</gene>
<dbReference type="GO" id="GO:0003677">
    <property type="term" value="F:DNA binding"/>
    <property type="evidence" value="ECO:0007669"/>
    <property type="project" value="UniProtKB-KW"/>
</dbReference>
<evidence type="ECO:0000256" key="1">
    <source>
        <dbReference type="ARBA" id="ARBA00010923"/>
    </source>
</evidence>